<sequence length="143" mass="16528">MRVKVLHLSSRATFDNLTFDEVFYNAKNLLSDELILEKTYTLQPKQKIKAKLPVDKGTEFVAVLAAYRNIDEARWRQVVQVSDKYYYSHWYQFGSAEVATVKRNRRNLANKELFDRSVETTSAVKSDISAAESRVQSVEALMQ</sequence>
<proteinExistence type="predicted"/>
<dbReference type="NCBIfam" id="TIGR03352">
    <property type="entry name" value="VI_chp_3"/>
    <property type="match status" value="1"/>
</dbReference>
<comment type="caution">
    <text evidence="1">The sequence shown here is derived from an EMBL/GenBank/DDBJ whole genome shotgun (WGS) entry which is preliminary data.</text>
</comment>
<dbReference type="PANTHER" id="PTHR37625:SF4">
    <property type="entry name" value="OUTER MEMBRANE LIPOPROTEIN"/>
    <property type="match status" value="1"/>
</dbReference>
<dbReference type="EMBL" id="BAABLX010000023">
    <property type="protein sequence ID" value="GAA4944262.1"/>
    <property type="molecule type" value="Genomic_DNA"/>
</dbReference>
<dbReference type="Gene3D" id="2.60.40.4150">
    <property type="entry name" value="Type VI secretion system, lipoprotein SciN"/>
    <property type="match status" value="1"/>
</dbReference>
<evidence type="ECO:0000313" key="1">
    <source>
        <dbReference type="EMBL" id="GAA4944262.1"/>
    </source>
</evidence>
<evidence type="ECO:0008006" key="3">
    <source>
        <dbReference type="Google" id="ProtNLM"/>
    </source>
</evidence>
<gene>
    <name evidence="1" type="ORF">GCM10025791_23940</name>
</gene>
<dbReference type="InterPro" id="IPR017734">
    <property type="entry name" value="T6SS_SciN"/>
</dbReference>
<accession>A0AAV3U2Q9</accession>
<dbReference type="Proteomes" id="UP001409585">
    <property type="component" value="Unassembled WGS sequence"/>
</dbReference>
<protein>
    <recommendedName>
        <fullName evidence="3">Type VI secretion system lipoprotein TssJ</fullName>
    </recommendedName>
</protein>
<reference evidence="2" key="1">
    <citation type="journal article" date="2019" name="Int. J. Syst. Evol. Microbiol.">
        <title>The Global Catalogue of Microorganisms (GCM) 10K type strain sequencing project: providing services to taxonomists for standard genome sequencing and annotation.</title>
        <authorList>
            <consortium name="The Broad Institute Genomics Platform"/>
            <consortium name="The Broad Institute Genome Sequencing Center for Infectious Disease"/>
            <person name="Wu L."/>
            <person name="Ma J."/>
        </authorList>
    </citation>
    <scope>NUCLEOTIDE SEQUENCE [LARGE SCALE GENOMIC DNA]</scope>
    <source>
        <strain evidence="2">JCM 19134</strain>
    </source>
</reference>
<dbReference type="InterPro" id="IPR038706">
    <property type="entry name" value="Type_VI_SciN-like_sf"/>
</dbReference>
<evidence type="ECO:0000313" key="2">
    <source>
        <dbReference type="Proteomes" id="UP001409585"/>
    </source>
</evidence>
<keyword evidence="2" id="KW-1185">Reference proteome</keyword>
<dbReference type="AlphaFoldDB" id="A0AAV3U2Q9"/>
<organism evidence="1 2">
    <name type="scientific">Halioxenophilus aromaticivorans</name>
    <dbReference type="NCBI Taxonomy" id="1306992"/>
    <lineage>
        <taxon>Bacteria</taxon>
        <taxon>Pseudomonadati</taxon>
        <taxon>Pseudomonadota</taxon>
        <taxon>Gammaproteobacteria</taxon>
        <taxon>Alteromonadales</taxon>
        <taxon>Alteromonadaceae</taxon>
        <taxon>Halioxenophilus</taxon>
    </lineage>
</organism>
<name>A0AAV3U2Q9_9ALTE</name>
<dbReference type="Pfam" id="PF12790">
    <property type="entry name" value="T6SS-SciN"/>
    <property type="match status" value="1"/>
</dbReference>
<dbReference type="PANTHER" id="PTHR37625">
    <property type="entry name" value="OUTER MEMBRANE LIPOPROTEIN-RELATED"/>
    <property type="match status" value="1"/>
</dbReference>